<accession>A0AAN9QF77</accession>
<dbReference type="PANTHER" id="PTHR31288">
    <property type="entry name" value="O-FUCOSYLTRANSFERASE FAMILY PROTEIN"/>
    <property type="match status" value="1"/>
</dbReference>
<evidence type="ECO:0000256" key="6">
    <source>
        <dbReference type="ARBA" id="ARBA00030350"/>
    </source>
</evidence>
<dbReference type="AlphaFoldDB" id="A0AAN9QF77"/>
<evidence type="ECO:0000256" key="4">
    <source>
        <dbReference type="ARBA" id="ARBA00023253"/>
    </source>
</evidence>
<gene>
    <name evidence="7" type="ORF">VNO77_23264</name>
</gene>
<comment type="caution">
    <text evidence="7">The sequence shown here is derived from an EMBL/GenBank/DDBJ whole genome shotgun (WGS) entry which is preliminary data.</text>
</comment>
<keyword evidence="3" id="KW-0808">Transferase</keyword>
<dbReference type="EMBL" id="JAYMYQ010000005">
    <property type="protein sequence ID" value="KAK7329118.1"/>
    <property type="molecule type" value="Genomic_DNA"/>
</dbReference>
<comment type="similarity">
    <text evidence="1">Belongs to the glycosyltransferase GT106 family.</text>
</comment>
<evidence type="ECO:0000313" key="7">
    <source>
        <dbReference type="EMBL" id="KAK7329118.1"/>
    </source>
</evidence>
<dbReference type="Proteomes" id="UP001367508">
    <property type="component" value="Unassembled WGS sequence"/>
</dbReference>
<evidence type="ECO:0000256" key="5">
    <source>
        <dbReference type="ARBA" id="ARBA00023277"/>
    </source>
</evidence>
<evidence type="ECO:0000256" key="1">
    <source>
        <dbReference type="ARBA" id="ARBA00007737"/>
    </source>
</evidence>
<dbReference type="GO" id="GO:0006004">
    <property type="term" value="P:fucose metabolic process"/>
    <property type="evidence" value="ECO:0007669"/>
    <property type="project" value="UniProtKB-KW"/>
</dbReference>
<protein>
    <recommendedName>
        <fullName evidence="6">O-fucosyltransferase family protein</fullName>
    </recommendedName>
</protein>
<sequence>MSTMDLRQALAGLLTLSMFIMLGNMIKKDHFDSIYDIDIEATPASKHGSTEVTEQSLTAVSHLSQRPRKGNGEGLRPCWNTFPLKETQESQGFITFSLTDGPEYHISQIADAVVVARYLGATLMIPDIKSSKSGYSMSLGDIYDVQNFINRLGGLVRVTRTQPAQVSNRNPPKVKVPNRVSEDYIAKKVKPIFKAKGIVKIESYFPSVNSTMAVNKKSLDSFACQAMFGTLKLQSDLHEVVDSMVQKLQTWSQKSNGQFIAVDLRTRMLERERHIKYYTRRKLGYQAQEIGEFLKKIGFNQETTVIYVTQTKWNPDLDTLKDIFPKTYTKESVMAEDRKGKFLSSENSEFEKVIDFYVCSQSEVFVPSIPGLFYANVVGMRIALGKNQILVPSEIASPSASAYDYISPYVSQHNHFAYACFC</sequence>
<evidence type="ECO:0000256" key="2">
    <source>
        <dbReference type="ARBA" id="ARBA00022676"/>
    </source>
</evidence>
<keyword evidence="2" id="KW-0328">Glycosyltransferase</keyword>
<evidence type="ECO:0000256" key="3">
    <source>
        <dbReference type="ARBA" id="ARBA00022679"/>
    </source>
</evidence>
<keyword evidence="5" id="KW-0119">Carbohydrate metabolism</keyword>
<organism evidence="7 8">
    <name type="scientific">Canavalia gladiata</name>
    <name type="common">Sword bean</name>
    <name type="synonym">Dolichos gladiatus</name>
    <dbReference type="NCBI Taxonomy" id="3824"/>
    <lineage>
        <taxon>Eukaryota</taxon>
        <taxon>Viridiplantae</taxon>
        <taxon>Streptophyta</taxon>
        <taxon>Embryophyta</taxon>
        <taxon>Tracheophyta</taxon>
        <taxon>Spermatophyta</taxon>
        <taxon>Magnoliopsida</taxon>
        <taxon>eudicotyledons</taxon>
        <taxon>Gunneridae</taxon>
        <taxon>Pentapetalae</taxon>
        <taxon>rosids</taxon>
        <taxon>fabids</taxon>
        <taxon>Fabales</taxon>
        <taxon>Fabaceae</taxon>
        <taxon>Papilionoideae</taxon>
        <taxon>50 kb inversion clade</taxon>
        <taxon>NPAAA clade</taxon>
        <taxon>indigoferoid/millettioid clade</taxon>
        <taxon>Phaseoleae</taxon>
        <taxon>Canavalia</taxon>
    </lineage>
</organism>
<reference evidence="7 8" key="1">
    <citation type="submission" date="2024-01" db="EMBL/GenBank/DDBJ databases">
        <title>The genomes of 5 underutilized Papilionoideae crops provide insights into root nodulation and disease resistanc.</title>
        <authorList>
            <person name="Jiang F."/>
        </authorList>
    </citation>
    <scope>NUCLEOTIDE SEQUENCE [LARGE SCALE GENOMIC DNA]</scope>
    <source>
        <strain evidence="7">LVBAO_FW01</strain>
        <tissue evidence="7">Leaves</tissue>
    </source>
</reference>
<evidence type="ECO:0000313" key="8">
    <source>
        <dbReference type="Proteomes" id="UP001367508"/>
    </source>
</evidence>
<keyword evidence="8" id="KW-1185">Reference proteome</keyword>
<proteinExistence type="inferred from homology"/>
<dbReference type="Pfam" id="PF10250">
    <property type="entry name" value="O-FucT"/>
    <property type="match status" value="1"/>
</dbReference>
<dbReference type="GO" id="GO:0016757">
    <property type="term" value="F:glycosyltransferase activity"/>
    <property type="evidence" value="ECO:0007669"/>
    <property type="project" value="UniProtKB-KW"/>
</dbReference>
<dbReference type="PANTHER" id="PTHR31288:SF20">
    <property type="entry name" value="O-FUCOSYLTRANSFERASE FAMILY PROTEIN"/>
    <property type="match status" value="1"/>
</dbReference>
<name>A0AAN9QF77_CANGL</name>
<dbReference type="Gene3D" id="3.40.50.11350">
    <property type="match status" value="1"/>
</dbReference>
<dbReference type="InterPro" id="IPR019378">
    <property type="entry name" value="GDP-Fuc_O-FucTrfase"/>
</dbReference>
<keyword evidence="4" id="KW-0294">Fucose metabolism</keyword>
<dbReference type="InterPro" id="IPR024709">
    <property type="entry name" value="FucosylTrfase_pln"/>
</dbReference>